<sequence>MNDIPTNGQALPEIEIEEFRASYPQLFSDPRVDEIYCNLGWRGLLFTLCDTLQAHLTRHPGVAPVTIGQIKSKFGELHFFYDGGDSYCRGAVDLAERLSLKTCERCGAPGSLVGGQWVNTLCSTHDGSSTE</sequence>
<evidence type="ECO:0000313" key="1">
    <source>
        <dbReference type="EMBL" id="VVP85832.1"/>
    </source>
</evidence>
<protein>
    <submittedName>
        <fullName evidence="1">Uncharacterized protein</fullName>
    </submittedName>
</protein>
<organism evidence="1 2">
    <name type="scientific">Pseudomonas fluorescens</name>
    <dbReference type="NCBI Taxonomy" id="294"/>
    <lineage>
        <taxon>Bacteria</taxon>
        <taxon>Pseudomonadati</taxon>
        <taxon>Pseudomonadota</taxon>
        <taxon>Gammaproteobacteria</taxon>
        <taxon>Pseudomonadales</taxon>
        <taxon>Pseudomonadaceae</taxon>
        <taxon>Pseudomonas</taxon>
    </lineage>
</organism>
<dbReference type="RefSeq" id="WP_150792779.1">
    <property type="nucleotide sequence ID" value="NZ_CABVJG010000002.1"/>
</dbReference>
<accession>A0A5E7SGG1</accession>
<dbReference type="EMBL" id="CABVJG010000002">
    <property type="protein sequence ID" value="VVP85832.1"/>
    <property type="molecule type" value="Genomic_DNA"/>
</dbReference>
<dbReference type="Proteomes" id="UP000412311">
    <property type="component" value="Unassembled WGS sequence"/>
</dbReference>
<proteinExistence type="predicted"/>
<evidence type="ECO:0000313" key="2">
    <source>
        <dbReference type="Proteomes" id="UP000412311"/>
    </source>
</evidence>
<gene>
    <name evidence="1" type="ORF">PS925_00916</name>
</gene>
<name>A0A5E7SGG1_PSEFL</name>
<reference evidence="1 2" key="1">
    <citation type="submission" date="2019-09" db="EMBL/GenBank/DDBJ databases">
        <authorList>
            <person name="Chandra G."/>
            <person name="Truman W A."/>
        </authorList>
    </citation>
    <scope>NUCLEOTIDE SEQUENCE [LARGE SCALE GENOMIC DNA]</scope>
    <source>
        <strain evidence="1">PS925</strain>
    </source>
</reference>
<dbReference type="AlphaFoldDB" id="A0A5E7SGG1"/>